<evidence type="ECO:0000313" key="4">
    <source>
        <dbReference type="Proteomes" id="UP000255423"/>
    </source>
</evidence>
<evidence type="ECO:0000256" key="1">
    <source>
        <dbReference type="SAM" id="Phobius"/>
    </source>
</evidence>
<keyword evidence="1" id="KW-1133">Transmembrane helix</keyword>
<organism evidence="3 4">
    <name type="scientific">Fibrobacter succinogenes</name>
    <name type="common">Bacteroides succinogenes</name>
    <dbReference type="NCBI Taxonomy" id="833"/>
    <lineage>
        <taxon>Bacteria</taxon>
        <taxon>Pseudomonadati</taxon>
        <taxon>Fibrobacterota</taxon>
        <taxon>Fibrobacteria</taxon>
        <taxon>Fibrobacterales</taxon>
        <taxon>Fibrobacteraceae</taxon>
        <taxon>Fibrobacter</taxon>
    </lineage>
</organism>
<feature type="domain" description="Nitroreductase" evidence="2">
    <location>
        <begin position="76"/>
        <end position="190"/>
    </location>
</feature>
<dbReference type="RefSeq" id="WP_109573544.1">
    <property type="nucleotide sequence ID" value="NZ_UHJL01000005.1"/>
</dbReference>
<accession>A0A380S808</accession>
<dbReference type="InterPro" id="IPR052544">
    <property type="entry name" value="Bacteriocin_Proc_Enz"/>
</dbReference>
<dbReference type="InterPro" id="IPR029479">
    <property type="entry name" value="Nitroreductase"/>
</dbReference>
<dbReference type="PANTHER" id="PTHR43745">
    <property type="entry name" value="NITROREDUCTASE MJ1384-RELATED"/>
    <property type="match status" value="1"/>
</dbReference>
<name>A0A380S808_FIBSU</name>
<protein>
    <submittedName>
        <fullName evidence="3">SagB-type dehydrogenase domain-containing protein</fullName>
    </submittedName>
</protein>
<proteinExistence type="predicted"/>
<dbReference type="Gene3D" id="3.40.109.10">
    <property type="entry name" value="NADH Oxidase"/>
    <property type="match status" value="2"/>
</dbReference>
<evidence type="ECO:0000259" key="2">
    <source>
        <dbReference type="Pfam" id="PF00881"/>
    </source>
</evidence>
<gene>
    <name evidence="3" type="ORF">SAMN05661053_2707</name>
</gene>
<keyword evidence="1" id="KW-0472">Membrane</keyword>
<sequence length="460" mass="51806">MRYFSEIYHESTQYIPHGSGDPVIMHWEKQAYADKRYEGCNRYPLTAAFMPLLAPVSADYLNPVCVYAVVHGGVVSDGVYYVDRAESKLVKIGGVDVRKAILASFPEQEFITEAQTIFIYTGLLERAVWRFREAAYRQVQMDVGSACANTILLAKSRGQKVFALGGFVDDSVAVALKLGATEMPMAAIAVFPEKSMVAFNSVDDGVGELAYSNHAEMGAYAGEDECRMEISRYPSRFMLQNRLENIDNLNLCMKVRRLNAQSLPGDEFPLTPSKFTNDYYLRELWYLRADKKVATPFAHGTLDLDDFSSMLRWLELAQLNAFGAGLIKIWVVVFDVMFVYAGVYRYIPVRKSIYMQSGSANPKKFNKCFAVPEQVQNSMFAVVLTSNLNESCQVLGNRGYRYMNLNAGVLAESLYVSARLLNKTAREEHFFYHDELKKLLDIPETESIISTVLIGKSPAR</sequence>
<dbReference type="GO" id="GO:0016491">
    <property type="term" value="F:oxidoreductase activity"/>
    <property type="evidence" value="ECO:0007669"/>
    <property type="project" value="InterPro"/>
</dbReference>
<feature type="transmembrane region" description="Helical" evidence="1">
    <location>
        <begin position="329"/>
        <end position="347"/>
    </location>
</feature>
<evidence type="ECO:0000313" key="3">
    <source>
        <dbReference type="EMBL" id="SUQ25905.1"/>
    </source>
</evidence>
<dbReference type="EMBL" id="UHJL01000005">
    <property type="protein sequence ID" value="SUQ25905.1"/>
    <property type="molecule type" value="Genomic_DNA"/>
</dbReference>
<reference evidence="3 4" key="1">
    <citation type="submission" date="2017-08" db="EMBL/GenBank/DDBJ databases">
        <authorList>
            <person name="de Groot N.N."/>
        </authorList>
    </citation>
    <scope>NUCLEOTIDE SEQUENCE [LARGE SCALE GENOMIC DNA]</scope>
    <source>
        <strain evidence="3 4">HM2</strain>
    </source>
</reference>
<dbReference type="Proteomes" id="UP000255423">
    <property type="component" value="Unassembled WGS sequence"/>
</dbReference>
<keyword evidence="1" id="KW-0812">Transmembrane</keyword>
<dbReference type="InterPro" id="IPR000415">
    <property type="entry name" value="Nitroreductase-like"/>
</dbReference>
<dbReference type="Pfam" id="PF00881">
    <property type="entry name" value="Nitroreductase"/>
    <property type="match status" value="1"/>
</dbReference>
<dbReference type="PANTHER" id="PTHR43745:SF2">
    <property type="entry name" value="NITROREDUCTASE MJ1384-RELATED"/>
    <property type="match status" value="1"/>
</dbReference>
<dbReference type="SUPFAM" id="SSF55469">
    <property type="entry name" value="FMN-dependent nitroreductase-like"/>
    <property type="match status" value="2"/>
</dbReference>
<dbReference type="AlphaFoldDB" id="A0A380S808"/>